<protein>
    <recommendedName>
        <fullName evidence="4">3-deoxy-manno-octulosonate cytidylyltransferase</fullName>
        <ecNumber evidence="4">2.7.7.38</ecNumber>
    </recommendedName>
    <alternativeName>
        <fullName evidence="4">CMP-2-keto-3-deoxyoctulosonic acid synthase</fullName>
        <shortName evidence="4">CKS</shortName>
        <shortName evidence="4">CMP-KDO synthase</shortName>
    </alternativeName>
</protein>
<keyword evidence="2 4" id="KW-0548">Nucleotidyltransferase</keyword>
<accession>A0A6N4RBX1</accession>
<sequence length="241" mass="26548">MPSVMILIPSRMASTRFPNKPLADILGTPMVVRVLQQAAKANVGEVYAAVSEQEVFDVVTKAGFKAVMTDPALPSGSDRIWQGVQRLMAQGAPKPDIIINAQGDEPLLPPELIADCVKAFEDKPQADVVTFAHAITDEADITNPTKVKVVVALDGRGLYFSRSPIPYNAKQMWRHVGMYGYRYEALERYVAQEPTPLQKQEDLEQLRGLEIGLTYYVVTVVHEPIGVDTPADLERVKGMLS</sequence>
<dbReference type="PANTHER" id="PTHR42866">
    <property type="entry name" value="3-DEOXY-MANNO-OCTULOSONATE CYTIDYLYLTRANSFERASE"/>
    <property type="match status" value="1"/>
</dbReference>
<dbReference type="EC" id="2.7.7.38" evidence="4"/>
<dbReference type="CDD" id="cd02517">
    <property type="entry name" value="CMP-KDO-Synthetase"/>
    <property type="match status" value="1"/>
</dbReference>
<dbReference type="GO" id="GO:0009103">
    <property type="term" value="P:lipopolysaccharide biosynthetic process"/>
    <property type="evidence" value="ECO:0007669"/>
    <property type="project" value="UniProtKB-UniRule"/>
</dbReference>
<evidence type="ECO:0000313" key="5">
    <source>
        <dbReference type="EMBL" id="TKW60741.1"/>
    </source>
</evidence>
<dbReference type="GO" id="GO:0033468">
    <property type="term" value="P:CMP-keto-3-deoxy-D-manno-octulosonic acid biosynthetic process"/>
    <property type="evidence" value="ECO:0007669"/>
    <property type="project" value="UniProtKB-UniRule"/>
</dbReference>
<keyword evidence="3 4" id="KW-0448">Lipopolysaccharide biosynthesis</keyword>
<dbReference type="Gene3D" id="3.90.550.10">
    <property type="entry name" value="Spore Coat Polysaccharide Biosynthesis Protein SpsA, Chain A"/>
    <property type="match status" value="1"/>
</dbReference>
<dbReference type="InterPro" id="IPR003329">
    <property type="entry name" value="Cytidylyl_trans"/>
</dbReference>
<evidence type="ECO:0000313" key="6">
    <source>
        <dbReference type="Proteomes" id="UP000320948"/>
    </source>
</evidence>
<name>A0A6N4RBX1_BLAVI</name>
<comment type="similarity">
    <text evidence="4">Belongs to the KdsB family.</text>
</comment>
<dbReference type="NCBIfam" id="NF003952">
    <property type="entry name" value="PRK05450.1-5"/>
    <property type="match status" value="1"/>
</dbReference>
<evidence type="ECO:0000256" key="2">
    <source>
        <dbReference type="ARBA" id="ARBA00022695"/>
    </source>
</evidence>
<comment type="caution">
    <text evidence="5">The sequence shown here is derived from an EMBL/GenBank/DDBJ whole genome shotgun (WGS) entry which is preliminary data.</text>
</comment>
<dbReference type="Proteomes" id="UP000320948">
    <property type="component" value="Unassembled WGS sequence"/>
</dbReference>
<comment type="function">
    <text evidence="4">Activates KDO (a required 8-carbon sugar) for incorporation into bacterial lipopolysaccharide in Gram-negative bacteria.</text>
</comment>
<proteinExistence type="inferred from homology"/>
<dbReference type="SUPFAM" id="SSF53448">
    <property type="entry name" value="Nucleotide-diphospho-sugar transferases"/>
    <property type="match status" value="1"/>
</dbReference>
<dbReference type="EMBL" id="VAFM01000002">
    <property type="protein sequence ID" value="TKW60741.1"/>
    <property type="molecule type" value="Genomic_DNA"/>
</dbReference>
<dbReference type="GO" id="GO:0008690">
    <property type="term" value="F:3-deoxy-manno-octulosonate cytidylyltransferase activity"/>
    <property type="evidence" value="ECO:0007669"/>
    <property type="project" value="UniProtKB-UniRule"/>
</dbReference>
<comment type="pathway">
    <text evidence="4">Nucleotide-sugar biosynthesis; CMP-3-deoxy-D-manno-octulosonate biosynthesis; CMP-3-deoxy-D-manno-octulosonate from 3-deoxy-D-manno-octulosonate and CTP: step 1/1.</text>
</comment>
<dbReference type="PANTHER" id="PTHR42866:SF2">
    <property type="entry name" value="3-DEOXY-MANNO-OCTULOSONATE CYTIDYLYLTRANSFERASE, MITOCHONDRIAL"/>
    <property type="match status" value="1"/>
</dbReference>
<dbReference type="InterPro" id="IPR004528">
    <property type="entry name" value="KdsB"/>
</dbReference>
<comment type="subcellular location">
    <subcellularLocation>
        <location evidence="4">Cytoplasm</location>
    </subcellularLocation>
</comment>
<organism evidence="5 6">
    <name type="scientific">Blastochloris viridis</name>
    <name type="common">Rhodopseudomonas viridis</name>
    <dbReference type="NCBI Taxonomy" id="1079"/>
    <lineage>
        <taxon>Bacteria</taxon>
        <taxon>Pseudomonadati</taxon>
        <taxon>Pseudomonadota</taxon>
        <taxon>Alphaproteobacteria</taxon>
        <taxon>Hyphomicrobiales</taxon>
        <taxon>Blastochloridaceae</taxon>
        <taxon>Blastochloris</taxon>
    </lineage>
</organism>
<comment type="catalytic activity">
    <reaction evidence="4">
        <text>3-deoxy-alpha-D-manno-oct-2-ulosonate + CTP = CMP-3-deoxy-beta-D-manno-octulosonate + diphosphate</text>
        <dbReference type="Rhea" id="RHEA:23448"/>
        <dbReference type="ChEBI" id="CHEBI:33019"/>
        <dbReference type="ChEBI" id="CHEBI:37563"/>
        <dbReference type="ChEBI" id="CHEBI:85986"/>
        <dbReference type="ChEBI" id="CHEBI:85987"/>
        <dbReference type="EC" id="2.7.7.38"/>
    </reaction>
</comment>
<dbReference type="GO" id="GO:0005829">
    <property type="term" value="C:cytosol"/>
    <property type="evidence" value="ECO:0007669"/>
    <property type="project" value="TreeGrafter"/>
</dbReference>
<dbReference type="HAMAP" id="MF_00057">
    <property type="entry name" value="KdsB"/>
    <property type="match status" value="1"/>
</dbReference>
<reference evidence="5 6" key="1">
    <citation type="journal article" date="2017" name="Nat. Commun.">
        <title>In situ click chemistry generation of cyclooxygenase-2 inhibitors.</title>
        <authorList>
            <person name="Bhardwaj A."/>
            <person name="Kaur J."/>
            <person name="Wuest M."/>
            <person name="Wuest F."/>
        </authorList>
    </citation>
    <scope>NUCLEOTIDE SEQUENCE [LARGE SCALE GENOMIC DNA]</scope>
    <source>
        <strain evidence="5">S2_018_000_R2_106</strain>
    </source>
</reference>
<evidence type="ECO:0000256" key="1">
    <source>
        <dbReference type="ARBA" id="ARBA00022679"/>
    </source>
</evidence>
<evidence type="ECO:0000256" key="3">
    <source>
        <dbReference type="ARBA" id="ARBA00022985"/>
    </source>
</evidence>
<dbReference type="UniPathway" id="UPA00358">
    <property type="reaction ID" value="UER00476"/>
</dbReference>
<keyword evidence="4" id="KW-0963">Cytoplasm</keyword>
<dbReference type="InterPro" id="IPR029044">
    <property type="entry name" value="Nucleotide-diphossugar_trans"/>
</dbReference>
<dbReference type="AlphaFoldDB" id="A0A6N4RBX1"/>
<dbReference type="Pfam" id="PF02348">
    <property type="entry name" value="CTP_transf_3"/>
    <property type="match status" value="1"/>
</dbReference>
<dbReference type="NCBIfam" id="TIGR00466">
    <property type="entry name" value="kdsB"/>
    <property type="match status" value="1"/>
</dbReference>
<keyword evidence="1 4" id="KW-0808">Transferase</keyword>
<evidence type="ECO:0000256" key="4">
    <source>
        <dbReference type="HAMAP-Rule" id="MF_00057"/>
    </source>
</evidence>
<gene>
    <name evidence="4 5" type="primary">kdsB</name>
    <name evidence="5" type="ORF">DI628_07555</name>
</gene>